<keyword evidence="1" id="KW-0472">Membrane</keyword>
<evidence type="ECO:0000256" key="1">
    <source>
        <dbReference type="SAM" id="Phobius"/>
    </source>
</evidence>
<reference evidence="2" key="1">
    <citation type="submission" date="2019-08" db="EMBL/GenBank/DDBJ databases">
        <authorList>
            <person name="Kucharzyk K."/>
            <person name="Murdoch R.W."/>
            <person name="Higgins S."/>
            <person name="Loffler F."/>
        </authorList>
    </citation>
    <scope>NUCLEOTIDE SEQUENCE</scope>
</reference>
<comment type="caution">
    <text evidence="2">The sequence shown here is derived from an EMBL/GenBank/DDBJ whole genome shotgun (WGS) entry which is preliminary data.</text>
</comment>
<dbReference type="AlphaFoldDB" id="A0A645J776"/>
<sequence length="139" mass="15042">MLYTTGITTNVSNVDIIKPLISDTAMGTMRLLPPNAKGISPITVVMVVSMMGRNLLFTASMQAVFTSLLSLLSAFIKSTSSMALFTTMPARLTIPKSAVKDKGCLNNARPKIDPITDRGMVMSIIRGCRNDPNWNSSMI</sequence>
<feature type="transmembrane region" description="Helical" evidence="1">
    <location>
        <begin position="55"/>
        <end position="76"/>
    </location>
</feature>
<evidence type="ECO:0000313" key="2">
    <source>
        <dbReference type="EMBL" id="MPN58982.1"/>
    </source>
</evidence>
<name>A0A645J776_9ZZZZ</name>
<accession>A0A645J776</accession>
<keyword evidence="1" id="KW-1133">Transmembrane helix</keyword>
<organism evidence="2">
    <name type="scientific">bioreactor metagenome</name>
    <dbReference type="NCBI Taxonomy" id="1076179"/>
    <lineage>
        <taxon>unclassified sequences</taxon>
        <taxon>metagenomes</taxon>
        <taxon>ecological metagenomes</taxon>
    </lineage>
</organism>
<gene>
    <name evidence="2" type="ORF">SDC9_206699</name>
</gene>
<dbReference type="EMBL" id="VSSQ01132441">
    <property type="protein sequence ID" value="MPN58982.1"/>
    <property type="molecule type" value="Genomic_DNA"/>
</dbReference>
<keyword evidence="1" id="KW-0812">Transmembrane</keyword>
<proteinExistence type="predicted"/>
<protein>
    <submittedName>
        <fullName evidence="2">Uncharacterized protein</fullName>
    </submittedName>
</protein>